<comment type="caution">
    <text evidence="2">The sequence shown here is derived from an EMBL/GenBank/DDBJ whole genome shotgun (WGS) entry which is preliminary data.</text>
</comment>
<dbReference type="EMBL" id="JBHSSB010000014">
    <property type="protein sequence ID" value="MFC6294224.1"/>
    <property type="molecule type" value="Genomic_DNA"/>
</dbReference>
<evidence type="ECO:0000259" key="1">
    <source>
        <dbReference type="PROSITE" id="PS50943"/>
    </source>
</evidence>
<dbReference type="Pfam" id="PF01381">
    <property type="entry name" value="HTH_3"/>
    <property type="match status" value="1"/>
</dbReference>
<proteinExistence type="predicted"/>
<dbReference type="InterPro" id="IPR010982">
    <property type="entry name" value="Lambda_DNA-bd_dom_sf"/>
</dbReference>
<feature type="domain" description="HTH cro/C1-type" evidence="1">
    <location>
        <begin position="15"/>
        <end position="68"/>
    </location>
</feature>
<dbReference type="InterPro" id="IPR001387">
    <property type="entry name" value="Cro/C1-type_HTH"/>
</dbReference>
<organism evidence="2 3">
    <name type="scientific">Lactiplantibacillus daoliensis</name>
    <dbReference type="NCBI Taxonomy" id="2559916"/>
    <lineage>
        <taxon>Bacteria</taxon>
        <taxon>Bacillati</taxon>
        <taxon>Bacillota</taxon>
        <taxon>Bacilli</taxon>
        <taxon>Lactobacillales</taxon>
        <taxon>Lactobacillaceae</taxon>
        <taxon>Lactiplantibacillus</taxon>
    </lineage>
</organism>
<dbReference type="Gene3D" id="1.25.40.10">
    <property type="entry name" value="Tetratricopeptide repeat domain"/>
    <property type="match status" value="1"/>
</dbReference>
<dbReference type="SUPFAM" id="SSF48452">
    <property type="entry name" value="TPR-like"/>
    <property type="match status" value="1"/>
</dbReference>
<name>A0ABW1UG47_9LACO</name>
<sequence>MSDEKTFLARLGQTLKQARKAQHLTQKQLATGICAQSLISAIELGQYLPNATVFAQLCQRLGLSMDQAVLAHYPQIAEQTVFNRQVEALCNQHAYADLADYLDEFERTMTALTDHDLAIFYYYRAVASYQGRHAVIDAQRDLKLSLALVGGQDSLRPLILSAAGVFESQAGQLKLAQQWFDNAQQLVKKLPYDENFNCVAYQMGLCQFKAGKFARATQTLQAGVTAITAQQSHYLLADTLVLMAACLDQLGDSGAAQTAETEGQLLADLFKLQLYQF</sequence>
<protein>
    <submittedName>
        <fullName evidence="2">Multiprotein-bridging factor 1 family protein</fullName>
    </submittedName>
</protein>
<gene>
    <name evidence="2" type="ORF">ACFQH1_03280</name>
</gene>
<accession>A0ABW1UG47</accession>
<dbReference type="PANTHER" id="PTHR37038:SF14">
    <property type="entry name" value="TRANSCRIPTIONAL ACTIVATOR"/>
    <property type="match status" value="1"/>
</dbReference>
<dbReference type="Proteomes" id="UP001596227">
    <property type="component" value="Unassembled WGS sequence"/>
</dbReference>
<dbReference type="CDD" id="cd00093">
    <property type="entry name" value="HTH_XRE"/>
    <property type="match status" value="1"/>
</dbReference>
<dbReference type="PANTHER" id="PTHR37038">
    <property type="entry name" value="TRANSCRIPTIONAL REGULATOR-RELATED"/>
    <property type="match status" value="1"/>
</dbReference>
<dbReference type="InterPro" id="IPR011990">
    <property type="entry name" value="TPR-like_helical_dom_sf"/>
</dbReference>
<evidence type="ECO:0000313" key="3">
    <source>
        <dbReference type="Proteomes" id="UP001596227"/>
    </source>
</evidence>
<dbReference type="InterPro" id="IPR053163">
    <property type="entry name" value="HTH-type_regulator_Rgg"/>
</dbReference>
<dbReference type="PROSITE" id="PS50943">
    <property type="entry name" value="HTH_CROC1"/>
    <property type="match status" value="1"/>
</dbReference>
<dbReference type="SMART" id="SM00530">
    <property type="entry name" value="HTH_XRE"/>
    <property type="match status" value="1"/>
</dbReference>
<dbReference type="SUPFAM" id="SSF47413">
    <property type="entry name" value="lambda repressor-like DNA-binding domains"/>
    <property type="match status" value="1"/>
</dbReference>
<reference evidence="3" key="1">
    <citation type="journal article" date="2019" name="Int. J. Syst. Evol. Microbiol.">
        <title>The Global Catalogue of Microorganisms (GCM) 10K type strain sequencing project: providing services to taxonomists for standard genome sequencing and annotation.</title>
        <authorList>
            <consortium name="The Broad Institute Genomics Platform"/>
            <consortium name="The Broad Institute Genome Sequencing Center for Infectious Disease"/>
            <person name="Wu L."/>
            <person name="Ma J."/>
        </authorList>
    </citation>
    <scope>NUCLEOTIDE SEQUENCE [LARGE SCALE GENOMIC DNA]</scope>
    <source>
        <strain evidence="3">CCM 8934</strain>
    </source>
</reference>
<dbReference type="RefSeq" id="WP_171000242.1">
    <property type="nucleotide sequence ID" value="NZ_BJDH01000001.1"/>
</dbReference>
<evidence type="ECO:0000313" key="2">
    <source>
        <dbReference type="EMBL" id="MFC6294224.1"/>
    </source>
</evidence>
<keyword evidence="3" id="KW-1185">Reference proteome</keyword>